<reference evidence="5" key="2">
    <citation type="submission" date="2025-04" db="UniProtKB">
        <authorList>
            <consortium name="RefSeq"/>
        </authorList>
    </citation>
    <scope>IDENTIFICATION</scope>
    <source>
        <strain evidence="5 6">Aabys</strain>
        <tissue evidence="6">Whole body</tissue>
    </source>
</reference>
<feature type="transmembrane region" description="Helical" evidence="1">
    <location>
        <begin position="121"/>
        <end position="142"/>
    </location>
</feature>
<keyword evidence="2" id="KW-0732">Signal</keyword>
<evidence type="ECO:0000256" key="2">
    <source>
        <dbReference type="SAM" id="SignalP"/>
    </source>
</evidence>
<accession>A0A1I8N3M2</accession>
<dbReference type="VEuPathDB" id="VectorBase:MDOMA2_014045"/>
<dbReference type="RefSeq" id="XP_058986343.1">
    <property type="nucleotide sequence ID" value="XM_059130360.1"/>
</dbReference>
<proteinExistence type="predicted"/>
<dbReference type="AlphaFoldDB" id="A0A1I8N3M2"/>
<feature type="transmembrane region" description="Helical" evidence="1">
    <location>
        <begin position="95"/>
        <end position="115"/>
    </location>
</feature>
<reference evidence="3" key="1">
    <citation type="submission" date="2020-05" db="UniProtKB">
        <authorList>
            <consortium name="EnsemblMetazoa"/>
        </authorList>
    </citation>
    <scope>IDENTIFICATION</scope>
    <source>
        <strain evidence="3">Aabys</strain>
    </source>
</reference>
<feature type="transmembrane region" description="Helical" evidence="1">
    <location>
        <begin position="64"/>
        <end position="83"/>
    </location>
</feature>
<keyword evidence="1" id="KW-0472">Membrane</keyword>
<keyword evidence="1" id="KW-0812">Transmembrane</keyword>
<sequence length="184" mass="21150">MSRSSAVSVTLKILQLITCVAALIYKKLTDNRARMTLRINQKSLNEWKLLENVNWSQEGSDFSIFTYAGYTFIIAVCLLERFINYRKIPSTTDTLFLRFGMIIFCLQGIMVFYTVEYVHENIQLNALVLGGLSFLVAILFFLEDCCTTRSLRTDNKFMQTETLKPISSIPIKVSEDDDVLHTYV</sequence>
<feature type="chain" id="PRO_5044561278" evidence="2">
    <location>
        <begin position="23"/>
        <end position="184"/>
    </location>
</feature>
<evidence type="ECO:0000313" key="5">
    <source>
        <dbReference type="RefSeq" id="XP_005189323.1"/>
    </source>
</evidence>
<organism evidence="3">
    <name type="scientific">Musca domestica</name>
    <name type="common">House fly</name>
    <dbReference type="NCBI Taxonomy" id="7370"/>
    <lineage>
        <taxon>Eukaryota</taxon>
        <taxon>Metazoa</taxon>
        <taxon>Ecdysozoa</taxon>
        <taxon>Arthropoda</taxon>
        <taxon>Hexapoda</taxon>
        <taxon>Insecta</taxon>
        <taxon>Pterygota</taxon>
        <taxon>Neoptera</taxon>
        <taxon>Endopterygota</taxon>
        <taxon>Diptera</taxon>
        <taxon>Brachycera</taxon>
        <taxon>Muscomorpha</taxon>
        <taxon>Muscoidea</taxon>
        <taxon>Muscidae</taxon>
        <taxon>Musca</taxon>
    </lineage>
</organism>
<dbReference type="VEuPathDB" id="VectorBase:MDOA011187"/>
<evidence type="ECO:0000313" key="3">
    <source>
        <dbReference type="EnsemblMetazoa" id="MDOA011187-PA"/>
    </source>
</evidence>
<dbReference type="Proteomes" id="UP001652621">
    <property type="component" value="Unplaced"/>
</dbReference>
<dbReference type="eggNOG" id="ENOG502S28Z">
    <property type="taxonomic scope" value="Eukaryota"/>
</dbReference>
<dbReference type="EnsemblMetazoa" id="MDOA011187-RA">
    <property type="protein sequence ID" value="MDOA011187-PA"/>
    <property type="gene ID" value="MDOA011187"/>
</dbReference>
<dbReference type="GeneID" id="101890725"/>
<keyword evidence="4" id="KW-1185">Reference proteome</keyword>
<dbReference type="VEuPathDB" id="VectorBase:MDOMA2_008752"/>
<name>A0A1I8N3M2_MUSDO</name>
<feature type="signal peptide" evidence="2">
    <location>
        <begin position="1"/>
        <end position="22"/>
    </location>
</feature>
<dbReference type="KEGG" id="mde:101890725"/>
<evidence type="ECO:0000256" key="1">
    <source>
        <dbReference type="SAM" id="Phobius"/>
    </source>
</evidence>
<dbReference type="OrthoDB" id="8180835at2759"/>
<evidence type="ECO:0000313" key="4">
    <source>
        <dbReference type="Proteomes" id="UP001652621"/>
    </source>
</evidence>
<keyword evidence="1" id="KW-1133">Transmembrane helix</keyword>
<dbReference type="RefSeq" id="XP_005189323.1">
    <property type="nucleotide sequence ID" value="XM_005189266.2"/>
</dbReference>
<gene>
    <name evidence="3" type="primary">101890725</name>
    <name evidence="5" type="synonym">LOC101890725</name>
    <name evidence="6" type="synonym">LOC131806346</name>
</gene>
<protein>
    <submittedName>
        <fullName evidence="5">Uncharacterized protein LOC101890725 isoform X1</fullName>
    </submittedName>
    <submittedName>
        <fullName evidence="6">Uncharacterized protein LOC131806346 isoform X1</fullName>
    </submittedName>
</protein>
<evidence type="ECO:0000313" key="6">
    <source>
        <dbReference type="RefSeq" id="XP_058986343.1"/>
    </source>
</evidence>